<evidence type="ECO:0000313" key="1">
    <source>
        <dbReference type="EMBL" id="MDC0715882.1"/>
    </source>
</evidence>
<comment type="caution">
    <text evidence="1">The sequence shown here is derived from an EMBL/GenBank/DDBJ whole genome shotgun (WGS) entry which is preliminary data.</text>
</comment>
<dbReference type="RefSeq" id="WP_272084313.1">
    <property type="nucleotide sequence ID" value="NZ_JAQNDL010000001.1"/>
</dbReference>
<organism evidence="1 2">
    <name type="scientific">Nannocystis bainbridge</name>
    <dbReference type="NCBI Taxonomy" id="2995303"/>
    <lineage>
        <taxon>Bacteria</taxon>
        <taxon>Pseudomonadati</taxon>
        <taxon>Myxococcota</taxon>
        <taxon>Polyangia</taxon>
        <taxon>Nannocystales</taxon>
        <taxon>Nannocystaceae</taxon>
        <taxon>Nannocystis</taxon>
    </lineage>
</organism>
<proteinExistence type="predicted"/>
<sequence length="197" mass="21930">MLTLYVVDPDDERDAFPPPSAMTLAAFLRDRPPWTPRLDRTVLMFDMLPPVFNDDINSFGYLSHIVLQLEEVRARLTAGKYALLCTNGGEQLFLLLEPAEGGTEVSVLGTFPEPYNGYYAASRSPNYFEGVDQAQALYGYVDDNLASIRQKYRDTHTIRTQGILIPTVDLITAIDTQIALGTEVFNLVARRPPGTAL</sequence>
<reference evidence="1 2" key="1">
    <citation type="submission" date="2022-11" db="EMBL/GenBank/DDBJ databases">
        <title>Minimal conservation of predation-associated metabolite biosynthetic gene clusters underscores biosynthetic potential of Myxococcota including descriptions for ten novel species: Archangium lansinium sp. nov., Myxococcus landrumus sp. nov., Nannocystis bai.</title>
        <authorList>
            <person name="Ahearne A."/>
            <person name="Stevens C."/>
            <person name="Dowd S."/>
        </authorList>
    </citation>
    <scope>NUCLEOTIDE SEQUENCE [LARGE SCALE GENOMIC DNA]</scope>
    <source>
        <strain evidence="1 2">BB15-2</strain>
    </source>
</reference>
<accession>A0ABT5DQE7</accession>
<evidence type="ECO:0000313" key="2">
    <source>
        <dbReference type="Proteomes" id="UP001221686"/>
    </source>
</evidence>
<gene>
    <name evidence="1" type="ORF">POL25_03190</name>
</gene>
<dbReference type="EMBL" id="JAQNDL010000001">
    <property type="protein sequence ID" value="MDC0715882.1"/>
    <property type="molecule type" value="Genomic_DNA"/>
</dbReference>
<protein>
    <submittedName>
        <fullName evidence="1">Uncharacterized protein</fullName>
    </submittedName>
</protein>
<name>A0ABT5DQE7_9BACT</name>
<dbReference type="Proteomes" id="UP001221686">
    <property type="component" value="Unassembled WGS sequence"/>
</dbReference>
<keyword evidence="2" id="KW-1185">Reference proteome</keyword>